<evidence type="ECO:0000313" key="3">
    <source>
        <dbReference type="EMBL" id="KJK67940.1"/>
    </source>
</evidence>
<sequence length="444" mass="50612">MPTNKKSFIPFRLLLPSHPEYTECAAYTKDGNRCSSKLYDIIGINELHAALHKSYKTTIEDETREDMLKKLAELTICKRQKSRSKGIIEAAVHQWNVELQRQDSAAVSLETPPRNVNAQSHDDKGSPKWEFTPYQTAEIDKLVRDELTQELNRLIDGKISQSFMTHNWKNKRDYLYIFECEEAEGMCKFGRTCSLSRRASQHEKCYPNLTQGRSLYCPNSKVFERVVQLEFALHRYKHACLKCNATHTEWFKADLDEIYQRANVWCQFSQGLQSPEKRSQVSIPLFFEFSSDPDRWYKWAQGYVQSWENKMSPSEPNTSGKSVVNQDIVTVDDDAESIPGLSPSSSASGTPDDDYSDPPTPTPIERSRNAKPTSGQRLIIPTASPSVSSEAYWTPVESMSTPKGRVLFPRVPGEYPVSPVNIVPEKTKEDANGLTDIFENLKLF</sequence>
<dbReference type="Pfam" id="PF10544">
    <property type="entry name" value="T5orf172"/>
    <property type="match status" value="1"/>
</dbReference>
<comment type="caution">
    <text evidence="3">The sequence shown here is derived from an EMBL/GenBank/DDBJ whole genome shotgun (WGS) entry which is preliminary data.</text>
</comment>
<feature type="compositionally biased region" description="Low complexity" evidence="1">
    <location>
        <begin position="337"/>
        <end position="350"/>
    </location>
</feature>
<feature type="region of interest" description="Disordered" evidence="1">
    <location>
        <begin position="334"/>
        <end position="382"/>
    </location>
</feature>
<dbReference type="InterPro" id="IPR018306">
    <property type="entry name" value="Phage_T5_Orf172_DNA-bd"/>
</dbReference>
<name>A0A0F0IJS5_ASPPU</name>
<reference evidence="3 4" key="1">
    <citation type="submission" date="2015-02" db="EMBL/GenBank/DDBJ databases">
        <title>Draft genome sequence of Aspergillus parasiticus SU-1.</title>
        <authorList>
            <person name="Yu J."/>
            <person name="Fedorova N."/>
            <person name="Yin Y."/>
            <person name="Losada L."/>
            <person name="Zafar N."/>
            <person name="Taujale R."/>
            <person name="Ehrlich K.C."/>
            <person name="Bhatnagar D."/>
            <person name="Cleveland T.E."/>
            <person name="Bennett J.W."/>
            <person name="Nierman W.C."/>
        </authorList>
    </citation>
    <scope>NUCLEOTIDE SEQUENCE [LARGE SCALE GENOMIC DNA]</scope>
    <source>
        <strain evidence="4">ATCC 56775 / NRRL 5862 / SRRC 143 / SU-1</strain>
    </source>
</reference>
<dbReference type="AlphaFoldDB" id="A0A0F0IJS5"/>
<dbReference type="OrthoDB" id="4474050at2759"/>
<organism evidence="3 4">
    <name type="scientific">Aspergillus parasiticus (strain ATCC 56775 / NRRL 5862 / SRRC 143 / SU-1)</name>
    <dbReference type="NCBI Taxonomy" id="1403190"/>
    <lineage>
        <taxon>Eukaryota</taxon>
        <taxon>Fungi</taxon>
        <taxon>Dikarya</taxon>
        <taxon>Ascomycota</taxon>
        <taxon>Pezizomycotina</taxon>
        <taxon>Eurotiomycetes</taxon>
        <taxon>Eurotiomycetidae</taxon>
        <taxon>Eurotiales</taxon>
        <taxon>Aspergillaceae</taxon>
        <taxon>Aspergillus</taxon>
        <taxon>Aspergillus subgen. Circumdati</taxon>
    </lineage>
</organism>
<gene>
    <name evidence="3" type="ORF">P875_00108810</name>
</gene>
<dbReference type="Proteomes" id="UP000033540">
    <property type="component" value="Unassembled WGS sequence"/>
</dbReference>
<feature type="domain" description="Bacteriophage T5 Orf172 DNA-binding" evidence="2">
    <location>
        <begin position="174"/>
        <end position="266"/>
    </location>
</feature>
<evidence type="ECO:0000259" key="2">
    <source>
        <dbReference type="Pfam" id="PF10544"/>
    </source>
</evidence>
<dbReference type="EMBL" id="JZEE01000155">
    <property type="protein sequence ID" value="KJK67940.1"/>
    <property type="molecule type" value="Genomic_DNA"/>
</dbReference>
<evidence type="ECO:0000256" key="1">
    <source>
        <dbReference type="SAM" id="MobiDB-lite"/>
    </source>
</evidence>
<dbReference type="STRING" id="1403190.A0A0F0IJS5"/>
<protein>
    <submittedName>
        <fullName evidence="3">T5orf172 domain protein</fullName>
    </submittedName>
</protein>
<accession>A0A0F0IJS5</accession>
<proteinExistence type="predicted"/>
<evidence type="ECO:0000313" key="4">
    <source>
        <dbReference type="Proteomes" id="UP000033540"/>
    </source>
</evidence>